<dbReference type="InterPro" id="IPR029058">
    <property type="entry name" value="AB_hydrolase_fold"/>
</dbReference>
<accession>A0A1Y1XKE7</accession>
<dbReference type="OrthoDB" id="2139013at2759"/>
<sequence length="363" mass="42543">MTFKKIFLLIGTIIILGYTLWNIGSIIYDKRYIKNIKNYSEKLNIYNRTMSIDIKGEMNNSTIIVLPGFLSTSPIIEFQPLAEILSDQYKIITIEPFGYGMSDTTNDDRSVENIVKELHFCVQQLNIEKYYLMAHSMGGLYSVYWTNQYPEEILGFIGIDISISGMEDNYSYPMNMSIGKFAKYSILILKIFDILGITRIAFSINFQYIINIDNNYHYTEEEMNILRALALCRQNNKTLMKEGEFIDNNFKKLRGVKFPRGIPVLNFISSENTEDDSYWERLHYNIIGDLQHSEVILLHGQHYLHLDNKEIISSKIKEWISFNIINKKYYDSPIILQKEKDILLDRTLCTLKENNLFYCKNKL</sequence>
<dbReference type="Proteomes" id="UP000193944">
    <property type="component" value="Unassembled WGS sequence"/>
</dbReference>
<proteinExistence type="predicted"/>
<protein>
    <submittedName>
        <fullName evidence="3">Alpha/beta-hydrolase</fullName>
    </submittedName>
</protein>
<reference evidence="3 4" key="2">
    <citation type="submission" date="2016-08" db="EMBL/GenBank/DDBJ databases">
        <title>Pervasive Adenine N6-methylation of Active Genes in Fungi.</title>
        <authorList>
            <consortium name="DOE Joint Genome Institute"/>
            <person name="Mondo S.J."/>
            <person name="Dannebaum R.O."/>
            <person name="Kuo R.C."/>
            <person name="Labutti K."/>
            <person name="Haridas S."/>
            <person name="Kuo A."/>
            <person name="Salamov A."/>
            <person name="Ahrendt S.R."/>
            <person name="Lipzen A."/>
            <person name="Sullivan W."/>
            <person name="Andreopoulos W.B."/>
            <person name="Clum A."/>
            <person name="Lindquist E."/>
            <person name="Daum C."/>
            <person name="Ramamoorthy G.K."/>
            <person name="Gryganskyi A."/>
            <person name="Culley D."/>
            <person name="Magnuson J.K."/>
            <person name="James T.Y."/>
            <person name="O'Malley M.A."/>
            <person name="Stajich J.E."/>
            <person name="Spatafora J.W."/>
            <person name="Visel A."/>
            <person name="Grigoriev I.V."/>
        </authorList>
    </citation>
    <scope>NUCLEOTIDE SEQUENCE [LARGE SCALE GENOMIC DNA]</scope>
    <source>
        <strain evidence="3 4">S4</strain>
    </source>
</reference>
<dbReference type="Pfam" id="PF00561">
    <property type="entry name" value="Abhydrolase_1"/>
    <property type="match status" value="1"/>
</dbReference>
<dbReference type="SUPFAM" id="SSF53474">
    <property type="entry name" value="alpha/beta-Hydrolases"/>
    <property type="match status" value="1"/>
</dbReference>
<organism evidence="3 4">
    <name type="scientific">Anaeromyces robustus</name>
    <dbReference type="NCBI Taxonomy" id="1754192"/>
    <lineage>
        <taxon>Eukaryota</taxon>
        <taxon>Fungi</taxon>
        <taxon>Fungi incertae sedis</taxon>
        <taxon>Chytridiomycota</taxon>
        <taxon>Chytridiomycota incertae sedis</taxon>
        <taxon>Neocallimastigomycetes</taxon>
        <taxon>Neocallimastigales</taxon>
        <taxon>Neocallimastigaceae</taxon>
        <taxon>Anaeromyces</taxon>
    </lineage>
</organism>
<evidence type="ECO:0000259" key="2">
    <source>
        <dbReference type="Pfam" id="PF00561"/>
    </source>
</evidence>
<dbReference type="PANTHER" id="PTHR43798">
    <property type="entry name" value="MONOACYLGLYCEROL LIPASE"/>
    <property type="match status" value="1"/>
</dbReference>
<keyword evidence="1" id="KW-1133">Transmembrane helix</keyword>
<dbReference type="InterPro" id="IPR050266">
    <property type="entry name" value="AB_hydrolase_sf"/>
</dbReference>
<dbReference type="InterPro" id="IPR000073">
    <property type="entry name" value="AB_hydrolase_1"/>
</dbReference>
<evidence type="ECO:0000256" key="1">
    <source>
        <dbReference type="SAM" id="Phobius"/>
    </source>
</evidence>
<keyword evidence="3" id="KW-0378">Hydrolase</keyword>
<reference evidence="3 4" key="1">
    <citation type="submission" date="2016-08" db="EMBL/GenBank/DDBJ databases">
        <title>A Parts List for Fungal Cellulosomes Revealed by Comparative Genomics.</title>
        <authorList>
            <consortium name="DOE Joint Genome Institute"/>
            <person name="Haitjema C.H."/>
            <person name="Gilmore S.P."/>
            <person name="Henske J.K."/>
            <person name="Solomon K.V."/>
            <person name="De Groot R."/>
            <person name="Kuo A."/>
            <person name="Mondo S.J."/>
            <person name="Salamov A.A."/>
            <person name="Labutti K."/>
            <person name="Zhao Z."/>
            <person name="Chiniquy J."/>
            <person name="Barry K."/>
            <person name="Brewer H.M."/>
            <person name="Purvine S.O."/>
            <person name="Wright A.T."/>
            <person name="Boxma B."/>
            <person name="Van Alen T."/>
            <person name="Hackstein J.H."/>
            <person name="Baker S.E."/>
            <person name="Grigoriev I.V."/>
            <person name="O'Malley M.A."/>
        </authorList>
    </citation>
    <scope>NUCLEOTIDE SEQUENCE [LARGE SCALE GENOMIC DNA]</scope>
    <source>
        <strain evidence="3 4">S4</strain>
    </source>
</reference>
<dbReference type="Gene3D" id="3.40.50.1820">
    <property type="entry name" value="alpha/beta hydrolase"/>
    <property type="match status" value="1"/>
</dbReference>
<keyword evidence="4" id="KW-1185">Reference proteome</keyword>
<dbReference type="STRING" id="1754192.A0A1Y1XKE7"/>
<dbReference type="AlphaFoldDB" id="A0A1Y1XKE7"/>
<gene>
    <name evidence="3" type="ORF">BCR32DRAFT_241222</name>
</gene>
<comment type="caution">
    <text evidence="3">The sequence shown here is derived from an EMBL/GenBank/DDBJ whole genome shotgun (WGS) entry which is preliminary data.</text>
</comment>
<keyword evidence="1" id="KW-0812">Transmembrane</keyword>
<keyword evidence="1" id="KW-0472">Membrane</keyword>
<evidence type="ECO:0000313" key="3">
    <source>
        <dbReference type="EMBL" id="ORX86228.1"/>
    </source>
</evidence>
<evidence type="ECO:0000313" key="4">
    <source>
        <dbReference type="Proteomes" id="UP000193944"/>
    </source>
</evidence>
<feature type="domain" description="AB hydrolase-1" evidence="2">
    <location>
        <begin position="62"/>
        <end position="166"/>
    </location>
</feature>
<name>A0A1Y1XKE7_9FUNG</name>
<feature type="transmembrane region" description="Helical" evidence="1">
    <location>
        <begin position="6"/>
        <end position="28"/>
    </location>
</feature>
<dbReference type="EMBL" id="MCFG01000024">
    <property type="protein sequence ID" value="ORX86228.1"/>
    <property type="molecule type" value="Genomic_DNA"/>
</dbReference>
<dbReference type="GO" id="GO:0016787">
    <property type="term" value="F:hydrolase activity"/>
    <property type="evidence" value="ECO:0007669"/>
    <property type="project" value="UniProtKB-KW"/>
</dbReference>